<sequence length="134" mass="14866">MKVNRPAKHMISLAISGSAIIGTTVLVTAPQASAASWDHRMLSGDINPGAAIRFVQRGDVVQVCDIEADSYTAYGRVSWSTKSYSLRVAGRGRCIQTDARTHNLPEKTKITFRICLQKASDKYYCHTTKWYNGR</sequence>
<evidence type="ECO:0000256" key="1">
    <source>
        <dbReference type="SAM" id="SignalP"/>
    </source>
</evidence>
<gene>
    <name evidence="2" type="ORF">J4557_36425</name>
</gene>
<evidence type="ECO:0000313" key="3">
    <source>
        <dbReference type="Proteomes" id="UP000666915"/>
    </source>
</evidence>
<keyword evidence="3" id="KW-1185">Reference proteome</keyword>
<organism evidence="2 3">
    <name type="scientific">Actinomadura nitritigenes</name>
    <dbReference type="NCBI Taxonomy" id="134602"/>
    <lineage>
        <taxon>Bacteria</taxon>
        <taxon>Bacillati</taxon>
        <taxon>Actinomycetota</taxon>
        <taxon>Actinomycetes</taxon>
        <taxon>Streptosporangiales</taxon>
        <taxon>Thermomonosporaceae</taxon>
        <taxon>Actinomadura</taxon>
    </lineage>
</organism>
<reference evidence="2 3" key="1">
    <citation type="submission" date="2021-03" db="EMBL/GenBank/DDBJ databases">
        <authorList>
            <person name="Kanchanasin P."/>
            <person name="Saeng-In P."/>
            <person name="Phongsopitanun W."/>
            <person name="Yuki M."/>
            <person name="Kudo T."/>
            <person name="Ohkuma M."/>
            <person name="Tanasupawat S."/>
        </authorList>
    </citation>
    <scope>NUCLEOTIDE SEQUENCE [LARGE SCALE GENOMIC DNA]</scope>
    <source>
        <strain evidence="2 3">L46</strain>
    </source>
</reference>
<protein>
    <recommendedName>
        <fullName evidence="4">Secreted protein</fullName>
    </recommendedName>
</protein>
<feature type="signal peptide" evidence="1">
    <location>
        <begin position="1"/>
        <end position="34"/>
    </location>
</feature>
<proteinExistence type="predicted"/>
<name>A0ABS3R9W5_9ACTN</name>
<dbReference type="RefSeq" id="WP_208271354.1">
    <property type="nucleotide sequence ID" value="NZ_BAAAGM010000052.1"/>
</dbReference>
<accession>A0ABS3R9W5</accession>
<feature type="chain" id="PRO_5045717255" description="Secreted protein" evidence="1">
    <location>
        <begin position="35"/>
        <end position="134"/>
    </location>
</feature>
<evidence type="ECO:0008006" key="4">
    <source>
        <dbReference type="Google" id="ProtNLM"/>
    </source>
</evidence>
<evidence type="ECO:0000313" key="2">
    <source>
        <dbReference type="EMBL" id="MBO2443029.1"/>
    </source>
</evidence>
<dbReference type="EMBL" id="JAGEOK010000030">
    <property type="protein sequence ID" value="MBO2443029.1"/>
    <property type="molecule type" value="Genomic_DNA"/>
</dbReference>
<comment type="caution">
    <text evidence="2">The sequence shown here is derived from an EMBL/GenBank/DDBJ whole genome shotgun (WGS) entry which is preliminary data.</text>
</comment>
<dbReference type="Proteomes" id="UP000666915">
    <property type="component" value="Unassembled WGS sequence"/>
</dbReference>
<keyword evidence="1" id="KW-0732">Signal</keyword>